<accession>A0AC35FLW3</accession>
<organism evidence="1 2">
    <name type="scientific">Panagrolaimus sp. PS1159</name>
    <dbReference type="NCBI Taxonomy" id="55785"/>
    <lineage>
        <taxon>Eukaryota</taxon>
        <taxon>Metazoa</taxon>
        <taxon>Ecdysozoa</taxon>
        <taxon>Nematoda</taxon>
        <taxon>Chromadorea</taxon>
        <taxon>Rhabditida</taxon>
        <taxon>Tylenchina</taxon>
        <taxon>Panagrolaimomorpha</taxon>
        <taxon>Panagrolaimoidea</taxon>
        <taxon>Panagrolaimidae</taxon>
        <taxon>Panagrolaimus</taxon>
    </lineage>
</organism>
<sequence>MAEFILGYLSSNRGIIKIFQIIIGIILCSFLCAYQYGVRSCFGEGRVGFTSGLNVIVLIANIVFLVLGLLTLNVTKLDHIYSVVCAVLFAIAAALFLWYMIQYDTFVYNHVLVAVLIFVQFLLFLWDVKILTGRAPN</sequence>
<proteinExistence type="predicted"/>
<name>A0AC35FLW3_9BILA</name>
<dbReference type="Proteomes" id="UP000887580">
    <property type="component" value="Unplaced"/>
</dbReference>
<protein>
    <submittedName>
        <fullName evidence="2">MARVEL domain-containing protein</fullName>
    </submittedName>
</protein>
<reference evidence="2" key="1">
    <citation type="submission" date="2022-11" db="UniProtKB">
        <authorList>
            <consortium name="WormBaseParasite"/>
        </authorList>
    </citation>
    <scope>IDENTIFICATION</scope>
</reference>
<evidence type="ECO:0000313" key="1">
    <source>
        <dbReference type="Proteomes" id="UP000887580"/>
    </source>
</evidence>
<evidence type="ECO:0000313" key="2">
    <source>
        <dbReference type="WBParaSite" id="PS1159_v2.g18808.t1"/>
    </source>
</evidence>
<dbReference type="WBParaSite" id="PS1159_v2.g18808.t1">
    <property type="protein sequence ID" value="PS1159_v2.g18808.t1"/>
    <property type="gene ID" value="PS1159_v2.g18808"/>
</dbReference>